<dbReference type="AlphaFoldDB" id="A0AAE0RX43"/>
<protein>
    <submittedName>
        <fullName evidence="1">Uncharacterized protein</fullName>
    </submittedName>
</protein>
<reference evidence="1" key="2">
    <citation type="journal article" date="2021" name="Genome Biol. Evol.">
        <title>Developing a high-quality reference genome for a parasitic bivalve with doubly uniparental inheritance (Bivalvia: Unionida).</title>
        <authorList>
            <person name="Smith C.H."/>
        </authorList>
    </citation>
    <scope>NUCLEOTIDE SEQUENCE</scope>
    <source>
        <strain evidence="1">CHS0354</strain>
        <tissue evidence="1">Mantle</tissue>
    </source>
</reference>
<keyword evidence="2" id="KW-1185">Reference proteome</keyword>
<comment type="caution">
    <text evidence="1">The sequence shown here is derived from an EMBL/GenBank/DDBJ whole genome shotgun (WGS) entry which is preliminary data.</text>
</comment>
<organism evidence="1 2">
    <name type="scientific">Potamilus streckersoni</name>
    <dbReference type="NCBI Taxonomy" id="2493646"/>
    <lineage>
        <taxon>Eukaryota</taxon>
        <taxon>Metazoa</taxon>
        <taxon>Spiralia</taxon>
        <taxon>Lophotrochozoa</taxon>
        <taxon>Mollusca</taxon>
        <taxon>Bivalvia</taxon>
        <taxon>Autobranchia</taxon>
        <taxon>Heteroconchia</taxon>
        <taxon>Palaeoheterodonta</taxon>
        <taxon>Unionida</taxon>
        <taxon>Unionoidea</taxon>
        <taxon>Unionidae</taxon>
        <taxon>Ambleminae</taxon>
        <taxon>Lampsilini</taxon>
        <taxon>Potamilus</taxon>
    </lineage>
</organism>
<reference evidence="1" key="3">
    <citation type="submission" date="2023-05" db="EMBL/GenBank/DDBJ databases">
        <authorList>
            <person name="Smith C.H."/>
        </authorList>
    </citation>
    <scope>NUCLEOTIDE SEQUENCE</scope>
    <source>
        <strain evidence="1">CHS0354</strain>
        <tissue evidence="1">Mantle</tissue>
    </source>
</reference>
<sequence>MTRNPSSHRSQSSRSSQEIANIESVIPHFYNKENNMLNDRRVWRKTSGCWKHGLTLLESFKTASGWRNKEKNSFKANSAGINNFVKLKDTTIISKPETSNNKEATIAQIDLTNYDFRNAFSFWSTGEIFRSYLVFTLCSYPSLVNNSMKVS</sequence>
<evidence type="ECO:0000313" key="2">
    <source>
        <dbReference type="Proteomes" id="UP001195483"/>
    </source>
</evidence>
<reference evidence="1" key="1">
    <citation type="journal article" date="2021" name="Genome Biol. Evol.">
        <title>A High-Quality Reference Genome for a Parasitic Bivalve with Doubly Uniparental Inheritance (Bivalvia: Unionida).</title>
        <authorList>
            <person name="Smith C.H."/>
        </authorList>
    </citation>
    <scope>NUCLEOTIDE SEQUENCE</scope>
    <source>
        <strain evidence="1">CHS0354</strain>
    </source>
</reference>
<evidence type="ECO:0000313" key="1">
    <source>
        <dbReference type="EMBL" id="KAK3581262.1"/>
    </source>
</evidence>
<proteinExistence type="predicted"/>
<dbReference type="Proteomes" id="UP001195483">
    <property type="component" value="Unassembled WGS sequence"/>
</dbReference>
<gene>
    <name evidence="1" type="ORF">CHS0354_032990</name>
</gene>
<dbReference type="EMBL" id="JAEAOA010001942">
    <property type="protein sequence ID" value="KAK3581262.1"/>
    <property type="molecule type" value="Genomic_DNA"/>
</dbReference>
<accession>A0AAE0RX43</accession>
<name>A0AAE0RX43_9BIVA</name>